<dbReference type="EMBL" id="MGGB01000030">
    <property type="protein sequence ID" value="OGM18859.1"/>
    <property type="molecule type" value="Genomic_DNA"/>
</dbReference>
<evidence type="ECO:0000313" key="1">
    <source>
        <dbReference type="EMBL" id="OGM18859.1"/>
    </source>
</evidence>
<reference evidence="1 2" key="1">
    <citation type="journal article" date="2016" name="Nat. Commun.">
        <title>Thousands of microbial genomes shed light on interconnected biogeochemical processes in an aquifer system.</title>
        <authorList>
            <person name="Anantharaman K."/>
            <person name="Brown C.T."/>
            <person name="Hug L.A."/>
            <person name="Sharon I."/>
            <person name="Castelle C.J."/>
            <person name="Probst A.J."/>
            <person name="Thomas B.C."/>
            <person name="Singh A."/>
            <person name="Wilkins M.J."/>
            <person name="Karaoz U."/>
            <person name="Brodie E.L."/>
            <person name="Williams K.H."/>
            <person name="Hubbard S.S."/>
            <person name="Banfield J.F."/>
        </authorList>
    </citation>
    <scope>NUCLEOTIDE SEQUENCE [LARGE SCALE GENOMIC DNA]</scope>
</reference>
<protein>
    <submittedName>
        <fullName evidence="1">Uncharacterized protein</fullName>
    </submittedName>
</protein>
<accession>A0A1F7XVV7</accession>
<sequence>MDMIENKNRETKLLQAKLSYLKELSLISAVIGNVYDKANYGLILWANRPPGPGFDISINLTKYISGATPTIVLDDLLPKAVYHRDDSAQNEVNNVYLSFFKSRNCKVFRLSEMHKQLGDNQFFSQFLDFSDKVSIKDFLNLLPEKKKAAMKSLTFLEVIHMIDQLFTLELAVKYLRINTVITPQFNQAVYMLHRDISKTPISAIVTPPFGKEEEVLIKLKELNALMP</sequence>
<dbReference type="Proteomes" id="UP000178446">
    <property type="component" value="Unassembled WGS sequence"/>
</dbReference>
<proteinExistence type="predicted"/>
<gene>
    <name evidence="1" type="ORF">A2685_02060</name>
</gene>
<organism evidence="1 2">
    <name type="scientific">Candidatus Woesebacteria bacterium RIFCSPHIGHO2_01_FULL_37_10</name>
    <dbReference type="NCBI Taxonomy" id="1802489"/>
    <lineage>
        <taxon>Bacteria</taxon>
        <taxon>Candidatus Woeseibacteriota</taxon>
    </lineage>
</organism>
<dbReference type="AlphaFoldDB" id="A0A1F7XVV7"/>
<name>A0A1F7XVV7_9BACT</name>
<evidence type="ECO:0000313" key="2">
    <source>
        <dbReference type="Proteomes" id="UP000178446"/>
    </source>
</evidence>
<comment type="caution">
    <text evidence="1">The sequence shown here is derived from an EMBL/GenBank/DDBJ whole genome shotgun (WGS) entry which is preliminary data.</text>
</comment>